<organism evidence="2 3">
    <name type="scientific">Papiliotrema laurentii</name>
    <name type="common">Cryptococcus laurentii</name>
    <dbReference type="NCBI Taxonomy" id="5418"/>
    <lineage>
        <taxon>Eukaryota</taxon>
        <taxon>Fungi</taxon>
        <taxon>Dikarya</taxon>
        <taxon>Basidiomycota</taxon>
        <taxon>Agaricomycotina</taxon>
        <taxon>Tremellomycetes</taxon>
        <taxon>Tremellales</taxon>
        <taxon>Rhynchogastremaceae</taxon>
        <taxon>Papiliotrema</taxon>
    </lineage>
</organism>
<gene>
    <name evidence="2" type="ORF">DB88DRAFT_473787</name>
</gene>
<protein>
    <submittedName>
        <fullName evidence="2">Uncharacterized protein</fullName>
    </submittedName>
</protein>
<dbReference type="Proteomes" id="UP001182556">
    <property type="component" value="Unassembled WGS sequence"/>
</dbReference>
<dbReference type="AlphaFoldDB" id="A0AAD9CYL9"/>
<reference evidence="2" key="1">
    <citation type="submission" date="2023-02" db="EMBL/GenBank/DDBJ databases">
        <title>Identification and recombinant expression of a fungal hydrolase from Papiliotrema laurentii that hydrolyzes apple cutin and clears colloidal polyester polyurethane.</title>
        <authorList>
            <consortium name="DOE Joint Genome Institute"/>
            <person name="Roman V.A."/>
            <person name="Bojanowski C."/>
            <person name="Crable B.R."/>
            <person name="Wagner D.N."/>
            <person name="Hung C.S."/>
            <person name="Nadeau L.J."/>
            <person name="Schratz L."/>
            <person name="Haridas S."/>
            <person name="Pangilinan J."/>
            <person name="Lipzen A."/>
            <person name="Na H."/>
            <person name="Yan M."/>
            <person name="Ng V."/>
            <person name="Grigoriev I.V."/>
            <person name="Spatafora J.W."/>
            <person name="Barlow D."/>
            <person name="Biffinger J."/>
            <person name="Kelley-Loughnane N."/>
            <person name="Varaljay V.A."/>
            <person name="Crookes-Goodson W.J."/>
        </authorList>
    </citation>
    <scope>NUCLEOTIDE SEQUENCE</scope>
    <source>
        <strain evidence="2">5307AH</strain>
    </source>
</reference>
<comment type="caution">
    <text evidence="2">The sequence shown here is derived from an EMBL/GenBank/DDBJ whole genome shotgun (WGS) entry which is preliminary data.</text>
</comment>
<evidence type="ECO:0000313" key="2">
    <source>
        <dbReference type="EMBL" id="KAK1923169.1"/>
    </source>
</evidence>
<evidence type="ECO:0000256" key="1">
    <source>
        <dbReference type="SAM" id="MobiDB-lite"/>
    </source>
</evidence>
<accession>A0AAD9CYL9</accession>
<feature type="region of interest" description="Disordered" evidence="1">
    <location>
        <begin position="159"/>
        <end position="190"/>
    </location>
</feature>
<feature type="region of interest" description="Disordered" evidence="1">
    <location>
        <begin position="239"/>
        <end position="279"/>
    </location>
</feature>
<keyword evidence="3" id="KW-1185">Reference proteome</keyword>
<dbReference type="EMBL" id="JAODAN010000007">
    <property type="protein sequence ID" value="KAK1923169.1"/>
    <property type="molecule type" value="Genomic_DNA"/>
</dbReference>
<evidence type="ECO:0000313" key="3">
    <source>
        <dbReference type="Proteomes" id="UP001182556"/>
    </source>
</evidence>
<feature type="compositionally biased region" description="Polar residues" evidence="1">
    <location>
        <begin position="159"/>
        <end position="168"/>
    </location>
</feature>
<feature type="compositionally biased region" description="Polar residues" evidence="1">
    <location>
        <begin position="240"/>
        <end position="279"/>
    </location>
</feature>
<sequence>MIPNTPPQSEQRSDRTFTASEEVPYGLLATVVPEKVSDELLSCVRAENWAKVTAISEQIKRSLNNYVTLAQALSDNECIPKGGLTASKADDSTEKLTEYSEHFSGFDPAWKALINMTALPSATFDDMLTFVSTIMRVIKDGASTPGKAGTWRPPNAEQLAQTDLQSEQTHYDEERPEEDETNRKHSDQSLDWMTQIRHAVAMRKPFESGAPLPSDELLSIGEREVRPWEQISALLHHSDSTTQVLSPRRPNSCSTSGSEQTSHLSPLTQRPGGNNPVTK</sequence>
<name>A0AAD9CYL9_PAPLA</name>
<proteinExistence type="predicted"/>